<feature type="region of interest" description="Disordered" evidence="1">
    <location>
        <begin position="213"/>
        <end position="254"/>
    </location>
</feature>
<evidence type="ECO:0000256" key="1">
    <source>
        <dbReference type="SAM" id="MobiDB-lite"/>
    </source>
</evidence>
<feature type="compositionally biased region" description="Low complexity" evidence="1">
    <location>
        <begin position="109"/>
        <end position="119"/>
    </location>
</feature>
<feature type="compositionally biased region" description="Basic and acidic residues" evidence="1">
    <location>
        <begin position="243"/>
        <end position="254"/>
    </location>
</feature>
<accession>A0A9D2M165</accession>
<sequence length="254" mass="28588">MIASRVTGYPFGLRSPYAAGQTDVKGNHIQKGFGFQNSAQDSLTISPQGKAASAIEQLLKQKEAIKERKNEFMNTALEEGRTMDSMRPQLEIYEEQIQAIDDQIDQITAQQTQETMQKTQTEEKPENKQPKTEEELQQEKLNTMMTLSTSIENVKTVDRVRTQTQGESAVLKSEIELDKQNANGLEGAQKMIEKKEEQLDELEDKVQSLTAQVGQELSNVTEEVQEAAKTQTDETVQTDEKEEDKKQELSADVS</sequence>
<name>A0A9D2M165_9FIRM</name>
<proteinExistence type="predicted"/>
<organism evidence="2 3">
    <name type="scientific">Candidatus Ruthenibacterium avium</name>
    <dbReference type="NCBI Taxonomy" id="2838751"/>
    <lineage>
        <taxon>Bacteria</taxon>
        <taxon>Bacillati</taxon>
        <taxon>Bacillota</taxon>
        <taxon>Clostridia</taxon>
        <taxon>Eubacteriales</taxon>
        <taxon>Oscillospiraceae</taxon>
        <taxon>Ruthenibacterium</taxon>
    </lineage>
</organism>
<gene>
    <name evidence="2" type="ORF">H9943_00820</name>
</gene>
<feature type="compositionally biased region" description="Basic and acidic residues" evidence="1">
    <location>
        <begin position="120"/>
        <end position="135"/>
    </location>
</feature>
<reference evidence="2" key="2">
    <citation type="submission" date="2021-04" db="EMBL/GenBank/DDBJ databases">
        <authorList>
            <person name="Gilroy R."/>
        </authorList>
    </citation>
    <scope>NUCLEOTIDE SEQUENCE</scope>
    <source>
        <strain evidence="2">ChiBcec8-14828</strain>
    </source>
</reference>
<evidence type="ECO:0000313" key="2">
    <source>
        <dbReference type="EMBL" id="HJB38919.1"/>
    </source>
</evidence>
<comment type="caution">
    <text evidence="2">The sequence shown here is derived from an EMBL/GenBank/DDBJ whole genome shotgun (WGS) entry which is preliminary data.</text>
</comment>
<feature type="compositionally biased region" description="Polar residues" evidence="1">
    <location>
        <begin position="213"/>
        <end position="222"/>
    </location>
</feature>
<dbReference type="EMBL" id="DWYA01000008">
    <property type="protein sequence ID" value="HJB38919.1"/>
    <property type="molecule type" value="Genomic_DNA"/>
</dbReference>
<protein>
    <submittedName>
        <fullName evidence="2">Uncharacterized protein</fullName>
    </submittedName>
</protein>
<dbReference type="Proteomes" id="UP000824209">
    <property type="component" value="Unassembled WGS sequence"/>
</dbReference>
<dbReference type="AlphaFoldDB" id="A0A9D2M165"/>
<evidence type="ECO:0000313" key="3">
    <source>
        <dbReference type="Proteomes" id="UP000824209"/>
    </source>
</evidence>
<feature type="region of interest" description="Disordered" evidence="1">
    <location>
        <begin position="109"/>
        <end position="135"/>
    </location>
</feature>
<reference evidence="2" key="1">
    <citation type="journal article" date="2021" name="PeerJ">
        <title>Extensive microbial diversity within the chicken gut microbiome revealed by metagenomics and culture.</title>
        <authorList>
            <person name="Gilroy R."/>
            <person name="Ravi A."/>
            <person name="Getino M."/>
            <person name="Pursley I."/>
            <person name="Horton D.L."/>
            <person name="Alikhan N.F."/>
            <person name="Baker D."/>
            <person name="Gharbi K."/>
            <person name="Hall N."/>
            <person name="Watson M."/>
            <person name="Adriaenssens E.M."/>
            <person name="Foster-Nyarko E."/>
            <person name="Jarju S."/>
            <person name="Secka A."/>
            <person name="Antonio M."/>
            <person name="Oren A."/>
            <person name="Chaudhuri R.R."/>
            <person name="La Ragione R."/>
            <person name="Hildebrand F."/>
            <person name="Pallen M.J."/>
        </authorList>
    </citation>
    <scope>NUCLEOTIDE SEQUENCE</scope>
    <source>
        <strain evidence="2">ChiBcec8-14828</strain>
    </source>
</reference>